<dbReference type="Proteomes" id="UP000474175">
    <property type="component" value="Unassembled WGS sequence"/>
</dbReference>
<dbReference type="EMBL" id="JAAFZH010000008">
    <property type="protein sequence ID" value="NDU96747.1"/>
    <property type="molecule type" value="Genomic_DNA"/>
</dbReference>
<proteinExistence type="predicted"/>
<dbReference type="RefSeq" id="WP_163951516.1">
    <property type="nucleotide sequence ID" value="NZ_JAAFZH010000008.1"/>
</dbReference>
<evidence type="ECO:0000313" key="3">
    <source>
        <dbReference type="Proteomes" id="UP000474175"/>
    </source>
</evidence>
<dbReference type="InterPro" id="IPR036505">
    <property type="entry name" value="Amidase/PGRP_sf"/>
</dbReference>
<dbReference type="InterPro" id="IPR002502">
    <property type="entry name" value="Amidase_domain"/>
</dbReference>
<name>A0A6L9LB66_9BACT</name>
<comment type="caution">
    <text evidence="2">The sequence shown here is derived from an EMBL/GenBank/DDBJ whole genome shotgun (WGS) entry which is preliminary data.</text>
</comment>
<sequence>MAICPFAYWMPVKTKQEQRRQGAEPLGLILHISNSRRNTLAGLLATFSPGGSNPFPSHFGVQTDGKLGQFIDTKYHDWAEEWSTKYISIECAASPGDSLTVQQLYTVATLYAWLYEEHSVTFDLANKPGDAGLGYHSMEKTGHTSCPGPNVIAQRPSILSIAQVMAFSQTTPSYW</sequence>
<dbReference type="GO" id="GO:0008745">
    <property type="term" value="F:N-acetylmuramoyl-L-alanine amidase activity"/>
    <property type="evidence" value="ECO:0007669"/>
    <property type="project" value="InterPro"/>
</dbReference>
<protein>
    <submittedName>
        <fullName evidence="2">N-acetylmuramoyl-L-alanine amidase</fullName>
    </submittedName>
</protein>
<dbReference type="SUPFAM" id="SSF55846">
    <property type="entry name" value="N-acetylmuramoyl-L-alanine amidase-like"/>
    <property type="match status" value="1"/>
</dbReference>
<evidence type="ECO:0000259" key="1">
    <source>
        <dbReference type="Pfam" id="PF01510"/>
    </source>
</evidence>
<dbReference type="GO" id="GO:0009253">
    <property type="term" value="P:peptidoglycan catabolic process"/>
    <property type="evidence" value="ECO:0007669"/>
    <property type="project" value="InterPro"/>
</dbReference>
<evidence type="ECO:0000313" key="2">
    <source>
        <dbReference type="EMBL" id="NDU96747.1"/>
    </source>
</evidence>
<accession>A0A6L9LB66</accession>
<feature type="domain" description="N-acetylmuramoyl-L-alanine amidase" evidence="1">
    <location>
        <begin position="25"/>
        <end position="149"/>
    </location>
</feature>
<gene>
    <name evidence="2" type="ORF">GK108_17830</name>
</gene>
<dbReference type="AlphaFoldDB" id="A0A6L9LB66"/>
<dbReference type="Gene3D" id="3.40.80.10">
    <property type="entry name" value="Peptidoglycan recognition protein-like"/>
    <property type="match status" value="1"/>
</dbReference>
<dbReference type="Pfam" id="PF01510">
    <property type="entry name" value="Amidase_2"/>
    <property type="match status" value="1"/>
</dbReference>
<reference evidence="2 3" key="1">
    <citation type="submission" date="2020-02" db="EMBL/GenBank/DDBJ databases">
        <title>Draft genome sequence of two Spirosoma agri KCTC 52727 and Spirosoma terrae KCTC 52035.</title>
        <authorList>
            <person name="Rojas J."/>
            <person name="Ambika Manirajan B."/>
            <person name="Suarez C."/>
            <person name="Ratering S."/>
            <person name="Schnell S."/>
        </authorList>
    </citation>
    <scope>NUCLEOTIDE SEQUENCE [LARGE SCALE GENOMIC DNA]</scope>
    <source>
        <strain evidence="2 3">KCTC 52035</strain>
    </source>
</reference>
<organism evidence="2 3">
    <name type="scientific">Spirosoma terrae</name>
    <dbReference type="NCBI Taxonomy" id="1968276"/>
    <lineage>
        <taxon>Bacteria</taxon>
        <taxon>Pseudomonadati</taxon>
        <taxon>Bacteroidota</taxon>
        <taxon>Cytophagia</taxon>
        <taxon>Cytophagales</taxon>
        <taxon>Cytophagaceae</taxon>
        <taxon>Spirosoma</taxon>
    </lineage>
</organism>
<keyword evidence="3" id="KW-1185">Reference proteome</keyword>